<comment type="similarity">
    <text evidence="4">Belongs to the immunoglobulin superfamily. CEA family.</text>
</comment>
<protein>
    <submittedName>
        <fullName evidence="9">Carcinoembryonic antigen-related cell adhesion molecule 19-like isoform X1</fullName>
    </submittedName>
</protein>
<reference evidence="9" key="1">
    <citation type="submission" date="2025-08" db="UniProtKB">
        <authorList>
            <consortium name="RefSeq"/>
        </authorList>
    </citation>
    <scope>IDENTIFICATION</scope>
    <source>
        <tissue evidence="9">Blood</tissue>
    </source>
</reference>
<evidence type="ECO:0000256" key="6">
    <source>
        <dbReference type="SAM" id="SignalP"/>
    </source>
</evidence>
<feature type="chain" id="PRO_5041723833" evidence="6">
    <location>
        <begin position="32"/>
        <end position="343"/>
    </location>
</feature>
<keyword evidence="2" id="KW-0325">Glycoprotein</keyword>
<keyword evidence="1 6" id="KW-0732">Signal</keyword>
<evidence type="ECO:0000313" key="9">
    <source>
        <dbReference type="RefSeq" id="XP_054854784.1"/>
    </source>
</evidence>
<proteinExistence type="inferred from homology"/>
<accession>A0AA97KH53</accession>
<dbReference type="GeneID" id="129342861"/>
<gene>
    <name evidence="9" type="primary">LOC129342861</name>
</gene>
<dbReference type="InterPro" id="IPR050831">
    <property type="entry name" value="CEA_cell_adhesion"/>
</dbReference>
<feature type="domain" description="Immunoglobulin" evidence="7">
    <location>
        <begin position="165"/>
        <end position="286"/>
    </location>
</feature>
<dbReference type="PROSITE" id="PS51257">
    <property type="entry name" value="PROKAR_LIPOPROTEIN"/>
    <property type="match status" value="1"/>
</dbReference>
<dbReference type="InterPro" id="IPR013783">
    <property type="entry name" value="Ig-like_fold"/>
</dbReference>
<keyword evidence="8" id="KW-1185">Reference proteome</keyword>
<dbReference type="AlphaFoldDB" id="A0AA97KH53"/>
<dbReference type="Pfam" id="PF07686">
    <property type="entry name" value="V-set"/>
    <property type="match status" value="2"/>
</dbReference>
<evidence type="ECO:0000313" key="8">
    <source>
        <dbReference type="Proteomes" id="UP001190640"/>
    </source>
</evidence>
<evidence type="ECO:0000259" key="7">
    <source>
        <dbReference type="SMART" id="SM00409"/>
    </source>
</evidence>
<dbReference type="InterPro" id="IPR036179">
    <property type="entry name" value="Ig-like_dom_sf"/>
</dbReference>
<organism evidence="8 9">
    <name type="scientific">Eublepharis macularius</name>
    <name type="common">Leopard gecko</name>
    <name type="synonym">Cyrtodactylus macularius</name>
    <dbReference type="NCBI Taxonomy" id="481883"/>
    <lineage>
        <taxon>Eukaryota</taxon>
        <taxon>Metazoa</taxon>
        <taxon>Chordata</taxon>
        <taxon>Craniata</taxon>
        <taxon>Vertebrata</taxon>
        <taxon>Euteleostomi</taxon>
        <taxon>Lepidosauria</taxon>
        <taxon>Squamata</taxon>
        <taxon>Bifurcata</taxon>
        <taxon>Gekkota</taxon>
        <taxon>Eublepharidae</taxon>
        <taxon>Eublepharinae</taxon>
        <taxon>Eublepharis</taxon>
    </lineage>
</organism>
<dbReference type="InterPro" id="IPR003599">
    <property type="entry name" value="Ig_sub"/>
</dbReference>
<dbReference type="PANTHER" id="PTHR44427">
    <property type="entry name" value="CARCINOEMBRYONIC ANTIGEN-RELATED CELL ADHESION MOLECULE 19"/>
    <property type="match status" value="1"/>
</dbReference>
<feature type="signal peptide" evidence="6">
    <location>
        <begin position="1"/>
        <end position="31"/>
    </location>
</feature>
<keyword evidence="3" id="KW-0393">Immunoglobulin domain</keyword>
<name>A0AA97KH53_EUBMA</name>
<dbReference type="InterPro" id="IPR013106">
    <property type="entry name" value="Ig_V-set"/>
</dbReference>
<evidence type="ECO:0000256" key="3">
    <source>
        <dbReference type="ARBA" id="ARBA00023319"/>
    </source>
</evidence>
<sequence length="343" mass="37767">MELPKGRRGSHMVMILSAGIILSCVLQLGAAQRRISIILEPPKPQEGQDVTLSVQGGPQQLKLCEWSRDIRKGGLETILEYNPNKSPQQRNGTAFSGRETVRADCSLRITKLRQSDEGNYSVIIEGASTRQQPPQKPDQEPDEFFEGSVYLQVSVSNQITITVLSTPQQPNEGQQVTLTPQGIPKKFELCEWFKQGAFGNLRPITSYKPNDQQNPQSTDPGSKGRLSVREDCSLHITQLTTSDSGTYIVQIQVLSDRQQQQPGQETRPQEPGVPREYRGQVELQVKAVSSKDPQKGGHNHSAGLNYSAGVIAGALLGVFAWTDTLTSLFYGLCATLSWPGRLL</sequence>
<evidence type="ECO:0000256" key="4">
    <source>
        <dbReference type="ARBA" id="ARBA00038222"/>
    </source>
</evidence>
<evidence type="ECO:0000256" key="1">
    <source>
        <dbReference type="ARBA" id="ARBA00022729"/>
    </source>
</evidence>
<dbReference type="SMART" id="SM00409">
    <property type="entry name" value="IG"/>
    <property type="match status" value="2"/>
</dbReference>
<feature type="compositionally biased region" description="Polar residues" evidence="5">
    <location>
        <begin position="207"/>
        <end position="220"/>
    </location>
</feature>
<dbReference type="PANTHER" id="PTHR44427:SF1">
    <property type="entry name" value="CARCINOEMBRYONIC ANTIGEN-RELATED CELL ADHESION MOLECULE 1"/>
    <property type="match status" value="1"/>
</dbReference>
<dbReference type="RefSeq" id="XP_054854784.1">
    <property type="nucleotide sequence ID" value="XM_054998809.1"/>
</dbReference>
<evidence type="ECO:0000256" key="5">
    <source>
        <dbReference type="SAM" id="MobiDB-lite"/>
    </source>
</evidence>
<dbReference type="Gene3D" id="2.60.40.10">
    <property type="entry name" value="Immunoglobulins"/>
    <property type="match status" value="2"/>
</dbReference>
<feature type="domain" description="Immunoglobulin" evidence="7">
    <location>
        <begin position="39"/>
        <end position="154"/>
    </location>
</feature>
<feature type="compositionally biased region" description="Low complexity" evidence="5">
    <location>
        <begin position="257"/>
        <end position="272"/>
    </location>
</feature>
<dbReference type="SUPFAM" id="SSF48726">
    <property type="entry name" value="Immunoglobulin"/>
    <property type="match status" value="2"/>
</dbReference>
<evidence type="ECO:0000256" key="2">
    <source>
        <dbReference type="ARBA" id="ARBA00023180"/>
    </source>
</evidence>
<feature type="region of interest" description="Disordered" evidence="5">
    <location>
        <begin position="256"/>
        <end position="275"/>
    </location>
</feature>
<dbReference type="KEGG" id="emc:129342861"/>
<feature type="region of interest" description="Disordered" evidence="5">
    <location>
        <begin position="203"/>
        <end position="226"/>
    </location>
</feature>
<dbReference type="Proteomes" id="UP001190640">
    <property type="component" value="Chromosome 15"/>
</dbReference>